<evidence type="ECO:0000313" key="11">
    <source>
        <dbReference type="Proteomes" id="UP000571324"/>
    </source>
</evidence>
<keyword evidence="11" id="KW-1185">Reference proteome</keyword>
<dbReference type="EMBL" id="VZRL01004408">
    <property type="protein sequence ID" value="NWV25035.1"/>
    <property type="molecule type" value="Genomic_DNA"/>
</dbReference>
<feature type="non-terminal residue" evidence="10">
    <location>
        <position position="117"/>
    </location>
</feature>
<name>A0A7K6DFJ0_9PASS</name>
<dbReference type="Gene3D" id="1.10.10.200">
    <property type="match status" value="1"/>
</dbReference>
<dbReference type="AlphaFoldDB" id="A0A7K6DFJ0"/>
<sequence length="117" mass="12649">FIAEGNARAGKLANPVWMAPQPDKTAQAKASHVFFHQSARTLPKQFLLTPTEALDTVNSCSDCQEFAAPSPAGVSARGLQALQIWQTNVTHIAEFGHLKYVRVSIATFSSATWASVH</sequence>
<evidence type="ECO:0000313" key="10">
    <source>
        <dbReference type="EMBL" id="NWV25035.1"/>
    </source>
</evidence>
<keyword evidence="3" id="KW-0540">Nuclease</keyword>
<dbReference type="GO" id="GO:0003964">
    <property type="term" value="F:RNA-directed DNA polymerase activity"/>
    <property type="evidence" value="ECO:0007669"/>
    <property type="project" value="UniProtKB-KW"/>
</dbReference>
<dbReference type="GO" id="GO:0016787">
    <property type="term" value="F:hydrolase activity"/>
    <property type="evidence" value="ECO:0007669"/>
    <property type="project" value="UniProtKB-KW"/>
</dbReference>
<dbReference type="SUPFAM" id="SSF46919">
    <property type="entry name" value="N-terminal Zn binding domain of HIV integrase"/>
    <property type="match status" value="1"/>
</dbReference>
<dbReference type="GO" id="GO:0008270">
    <property type="term" value="F:zinc ion binding"/>
    <property type="evidence" value="ECO:0007669"/>
    <property type="project" value="UniProtKB-KW"/>
</dbReference>
<keyword evidence="7" id="KW-0695">RNA-directed DNA polymerase</keyword>
<dbReference type="Pfam" id="PF02022">
    <property type="entry name" value="Integrase_Zn"/>
    <property type="match status" value="1"/>
</dbReference>
<feature type="non-terminal residue" evidence="10">
    <location>
        <position position="1"/>
    </location>
</feature>
<keyword evidence="1" id="KW-0808">Transferase</keyword>
<evidence type="ECO:0000256" key="6">
    <source>
        <dbReference type="ARBA" id="ARBA00022801"/>
    </source>
</evidence>
<dbReference type="GO" id="GO:0004519">
    <property type="term" value="F:endonuclease activity"/>
    <property type="evidence" value="ECO:0007669"/>
    <property type="project" value="UniProtKB-KW"/>
</dbReference>
<keyword evidence="6" id="KW-0378">Hydrolase</keyword>
<evidence type="ECO:0000256" key="8">
    <source>
        <dbReference type="PROSITE-ProRule" id="PRU00450"/>
    </source>
</evidence>
<dbReference type="PROSITE" id="PS50876">
    <property type="entry name" value="ZF_INTEGRASE"/>
    <property type="match status" value="1"/>
</dbReference>
<reference evidence="10 11" key="1">
    <citation type="submission" date="2019-09" db="EMBL/GenBank/DDBJ databases">
        <title>Bird 10,000 Genomes (B10K) Project - Family phase.</title>
        <authorList>
            <person name="Zhang G."/>
        </authorList>
    </citation>
    <scope>NUCLEOTIDE SEQUENCE [LARGE SCALE GENOMIC DNA]</scope>
    <source>
        <strain evidence="10">B10K-DU-029-52</strain>
    </source>
</reference>
<evidence type="ECO:0000256" key="1">
    <source>
        <dbReference type="ARBA" id="ARBA00022679"/>
    </source>
</evidence>
<evidence type="ECO:0000259" key="9">
    <source>
        <dbReference type="PROSITE" id="PS50876"/>
    </source>
</evidence>
<proteinExistence type="predicted"/>
<keyword evidence="2" id="KW-0548">Nucleotidyltransferase</keyword>
<dbReference type="GO" id="GO:0035613">
    <property type="term" value="F:RNA stem-loop binding"/>
    <property type="evidence" value="ECO:0007669"/>
    <property type="project" value="TreeGrafter"/>
</dbReference>
<keyword evidence="8" id="KW-0863">Zinc-finger</keyword>
<keyword evidence="8" id="KW-0862">Zinc</keyword>
<evidence type="ECO:0000256" key="4">
    <source>
        <dbReference type="ARBA" id="ARBA00022723"/>
    </source>
</evidence>
<dbReference type="InterPro" id="IPR003308">
    <property type="entry name" value="Integrase_Zn-bd_dom_N"/>
</dbReference>
<keyword evidence="4" id="KW-0479">Metal-binding</keyword>
<gene>
    <name evidence="10" type="primary">Ervk25</name>
    <name evidence="10" type="ORF">ORISOL_R16208</name>
</gene>
<dbReference type="OrthoDB" id="9386368at2759"/>
<dbReference type="InterPro" id="IPR017856">
    <property type="entry name" value="Integrase-like_N"/>
</dbReference>
<organism evidence="10 11">
    <name type="scientific">Origma solitaria</name>
    <dbReference type="NCBI Taxonomy" id="720586"/>
    <lineage>
        <taxon>Eukaryota</taxon>
        <taxon>Metazoa</taxon>
        <taxon>Chordata</taxon>
        <taxon>Craniata</taxon>
        <taxon>Vertebrata</taxon>
        <taxon>Euteleostomi</taxon>
        <taxon>Archelosauria</taxon>
        <taxon>Archosauria</taxon>
        <taxon>Dinosauria</taxon>
        <taxon>Saurischia</taxon>
        <taxon>Theropoda</taxon>
        <taxon>Coelurosauria</taxon>
        <taxon>Aves</taxon>
        <taxon>Neognathae</taxon>
        <taxon>Neoaves</taxon>
        <taxon>Telluraves</taxon>
        <taxon>Australaves</taxon>
        <taxon>Passeriformes</taxon>
        <taxon>Meliphagoidea</taxon>
        <taxon>Acanthizidae</taxon>
        <taxon>Origma</taxon>
    </lineage>
</organism>
<evidence type="ECO:0000256" key="3">
    <source>
        <dbReference type="ARBA" id="ARBA00022722"/>
    </source>
</evidence>
<accession>A0A7K6DFJ0</accession>
<dbReference type="PANTHER" id="PTHR41694:SF3">
    <property type="entry name" value="RNA-DIRECTED DNA POLYMERASE-RELATED"/>
    <property type="match status" value="1"/>
</dbReference>
<feature type="domain" description="Integrase-type" evidence="9">
    <location>
        <begin position="23"/>
        <end position="64"/>
    </location>
</feature>
<dbReference type="PANTHER" id="PTHR41694">
    <property type="entry name" value="ENDOGENOUS RETROVIRUS GROUP K MEMBER POL PROTEIN"/>
    <property type="match status" value="1"/>
</dbReference>
<keyword evidence="5" id="KW-0255">Endonuclease</keyword>
<comment type="caution">
    <text evidence="10">The sequence shown here is derived from an EMBL/GenBank/DDBJ whole genome shotgun (WGS) entry which is preliminary data.</text>
</comment>
<dbReference type="Proteomes" id="UP000571324">
    <property type="component" value="Unassembled WGS sequence"/>
</dbReference>
<evidence type="ECO:0000256" key="7">
    <source>
        <dbReference type="ARBA" id="ARBA00022918"/>
    </source>
</evidence>
<protein>
    <submittedName>
        <fullName evidence="10">POK25 protein</fullName>
    </submittedName>
</protein>
<evidence type="ECO:0000256" key="2">
    <source>
        <dbReference type="ARBA" id="ARBA00022695"/>
    </source>
</evidence>
<evidence type="ECO:0000256" key="5">
    <source>
        <dbReference type="ARBA" id="ARBA00022759"/>
    </source>
</evidence>